<protein>
    <submittedName>
        <fullName evidence="8">Putative sulfate exporter family transporter</fullName>
    </submittedName>
</protein>
<evidence type="ECO:0000313" key="8">
    <source>
        <dbReference type="EMBL" id="PNG20776.1"/>
    </source>
</evidence>
<reference evidence="8 9" key="1">
    <citation type="submission" date="2018-01" db="EMBL/GenBank/DDBJ databases">
        <title>Draft genome sequence of Streptomyces sp. 13K301.</title>
        <authorList>
            <person name="Sahin N."/>
            <person name="Saygin H."/>
            <person name="Ay H."/>
        </authorList>
    </citation>
    <scope>NUCLEOTIDE SEQUENCE [LARGE SCALE GENOMIC DNA]</scope>
    <source>
        <strain evidence="8 9">13K301</strain>
    </source>
</reference>
<feature type="transmembrane region" description="Helical" evidence="7">
    <location>
        <begin position="241"/>
        <end position="260"/>
    </location>
</feature>
<dbReference type="InterPro" id="IPR018383">
    <property type="entry name" value="UPF0324_pro"/>
</dbReference>
<keyword evidence="9" id="KW-1185">Reference proteome</keyword>
<evidence type="ECO:0000256" key="3">
    <source>
        <dbReference type="ARBA" id="ARBA00022475"/>
    </source>
</evidence>
<dbReference type="Pfam" id="PF03601">
    <property type="entry name" value="Cons_hypoth698"/>
    <property type="match status" value="1"/>
</dbReference>
<keyword evidence="5 7" id="KW-1133">Transmembrane helix</keyword>
<comment type="caution">
    <text evidence="8">The sequence shown here is derived from an EMBL/GenBank/DDBJ whole genome shotgun (WGS) entry which is preliminary data.</text>
</comment>
<comment type="similarity">
    <text evidence="2">Belongs to the UPF0324 family.</text>
</comment>
<evidence type="ECO:0000256" key="5">
    <source>
        <dbReference type="ARBA" id="ARBA00022989"/>
    </source>
</evidence>
<feature type="transmembrane region" description="Helical" evidence="7">
    <location>
        <begin position="53"/>
        <end position="72"/>
    </location>
</feature>
<evidence type="ECO:0000256" key="1">
    <source>
        <dbReference type="ARBA" id="ARBA00004651"/>
    </source>
</evidence>
<dbReference type="PANTHER" id="PTHR30106">
    <property type="entry name" value="INNER MEMBRANE PROTEIN YEIH-RELATED"/>
    <property type="match status" value="1"/>
</dbReference>
<feature type="transmembrane region" description="Helical" evidence="7">
    <location>
        <begin position="339"/>
        <end position="360"/>
    </location>
</feature>
<feature type="transmembrane region" description="Helical" evidence="7">
    <location>
        <begin position="28"/>
        <end position="47"/>
    </location>
</feature>
<feature type="transmembrane region" description="Helical" evidence="7">
    <location>
        <begin position="306"/>
        <end position="327"/>
    </location>
</feature>
<comment type="subcellular location">
    <subcellularLocation>
        <location evidence="1">Cell membrane</location>
        <topology evidence="1">Multi-pass membrane protein</topology>
    </subcellularLocation>
</comment>
<dbReference type="Proteomes" id="UP000235943">
    <property type="component" value="Unassembled WGS sequence"/>
</dbReference>
<dbReference type="AlphaFoldDB" id="A0A2N8TP38"/>
<evidence type="ECO:0000256" key="4">
    <source>
        <dbReference type="ARBA" id="ARBA00022692"/>
    </source>
</evidence>
<evidence type="ECO:0000256" key="2">
    <source>
        <dbReference type="ARBA" id="ARBA00007977"/>
    </source>
</evidence>
<keyword evidence="4 7" id="KW-0812">Transmembrane</keyword>
<feature type="transmembrane region" description="Helical" evidence="7">
    <location>
        <begin position="175"/>
        <end position="194"/>
    </location>
</feature>
<feature type="transmembrane region" description="Helical" evidence="7">
    <location>
        <begin position="147"/>
        <end position="169"/>
    </location>
</feature>
<name>A0A2N8TP38_9ACTN</name>
<accession>A0A2N8TP38</accession>
<dbReference type="EMBL" id="POUC01000123">
    <property type="protein sequence ID" value="PNG20776.1"/>
    <property type="molecule type" value="Genomic_DNA"/>
</dbReference>
<keyword evidence="6 7" id="KW-0472">Membrane</keyword>
<dbReference type="RefSeq" id="WP_102910159.1">
    <property type="nucleotide sequence ID" value="NZ_POUC01000123.1"/>
</dbReference>
<organism evidence="8 9">
    <name type="scientific">Streptomyces cahuitamycinicus</name>
    <dbReference type="NCBI Taxonomy" id="2070367"/>
    <lineage>
        <taxon>Bacteria</taxon>
        <taxon>Bacillati</taxon>
        <taxon>Actinomycetota</taxon>
        <taxon>Actinomycetes</taxon>
        <taxon>Kitasatosporales</taxon>
        <taxon>Streptomycetaceae</taxon>
        <taxon>Streptomyces</taxon>
    </lineage>
</organism>
<evidence type="ECO:0000313" key="9">
    <source>
        <dbReference type="Proteomes" id="UP000235943"/>
    </source>
</evidence>
<feature type="transmembrane region" description="Helical" evidence="7">
    <location>
        <begin position="120"/>
        <end position="140"/>
    </location>
</feature>
<feature type="transmembrane region" description="Helical" evidence="7">
    <location>
        <begin position="281"/>
        <end position="300"/>
    </location>
</feature>
<sequence>MESSHVLPVKPLPRVLAGTRRAGRASSALLPGLAVTVAVALPAVWLGRLVPTVGGPVFGIVVGAVAGALLRRMGPHTTAERLRPGFAVAGRQVLQASIIVLGTALSLSDVLRVGVGSLPVMLGTLAVALLGAWAVGGLLGVHPETRLLIGVGTGVCGASAIAAVTAAVGAAEARVAYALGTIFTFNVAAVVLFPPIGHLLGMSQEAFGLWSGTAINDTSSVVATSYSYGTEAGQYAVVVKLTRSLMIVPICVALVLWRSFGRRALNAGQDEGAGRRIRRAFPVFIVGFLLASAAATYDGIPASWEPALPVISTFLITLALSGIGLSLKFSKLREAGTRPLLLGAILWAAVGATGVGLQSITGRL</sequence>
<keyword evidence="3" id="KW-1003">Cell membrane</keyword>
<evidence type="ECO:0000256" key="6">
    <source>
        <dbReference type="ARBA" id="ARBA00023136"/>
    </source>
</evidence>
<proteinExistence type="inferred from homology"/>
<dbReference type="OrthoDB" id="9766798at2"/>
<gene>
    <name evidence="8" type="ORF">C1J00_18360</name>
</gene>
<dbReference type="GO" id="GO:0005886">
    <property type="term" value="C:plasma membrane"/>
    <property type="evidence" value="ECO:0007669"/>
    <property type="project" value="UniProtKB-SubCell"/>
</dbReference>
<evidence type="ECO:0000256" key="7">
    <source>
        <dbReference type="SAM" id="Phobius"/>
    </source>
</evidence>
<dbReference type="PANTHER" id="PTHR30106:SF1">
    <property type="entry name" value="UPF0324 MEMBRANE PROTEIN FN0533"/>
    <property type="match status" value="1"/>
</dbReference>